<proteinExistence type="predicted"/>
<evidence type="ECO:0000313" key="4">
    <source>
        <dbReference type="EMBL" id="MDI3407367.1"/>
    </source>
</evidence>
<gene>
    <name evidence="4" type="ORF">QIS96_26600</name>
</gene>
<evidence type="ECO:0000313" key="5">
    <source>
        <dbReference type="Proteomes" id="UP001223978"/>
    </source>
</evidence>
<dbReference type="InterPro" id="IPR016181">
    <property type="entry name" value="Acyl_CoA_acyltransferase"/>
</dbReference>
<evidence type="ECO:0000259" key="3">
    <source>
        <dbReference type="PROSITE" id="PS51186"/>
    </source>
</evidence>
<protein>
    <submittedName>
        <fullName evidence="4">GNAT family N-acetyltransferase</fullName>
    </submittedName>
</protein>
<dbReference type="PANTHER" id="PTHR10545">
    <property type="entry name" value="DIAMINE N-ACETYLTRANSFERASE"/>
    <property type="match status" value="1"/>
</dbReference>
<dbReference type="RefSeq" id="WP_282545287.1">
    <property type="nucleotide sequence ID" value="NZ_JASCIQ010000032.1"/>
</dbReference>
<dbReference type="Proteomes" id="UP001223978">
    <property type="component" value="Unassembled WGS sequence"/>
</dbReference>
<dbReference type="InterPro" id="IPR051016">
    <property type="entry name" value="Diverse_Substrate_AcTransf"/>
</dbReference>
<feature type="domain" description="N-acetyltransferase" evidence="3">
    <location>
        <begin position="1"/>
        <end position="160"/>
    </location>
</feature>
<dbReference type="Gene3D" id="3.40.630.30">
    <property type="match status" value="1"/>
</dbReference>
<name>A0ABT6SGP4_9ACTN</name>
<comment type="caution">
    <text evidence="4">The sequence shown here is derived from an EMBL/GenBank/DDBJ whole genome shotgun (WGS) entry which is preliminary data.</text>
</comment>
<accession>A0ABT6SGP4</accession>
<dbReference type="Pfam" id="PF00583">
    <property type="entry name" value="Acetyltransf_1"/>
    <property type="match status" value="1"/>
</dbReference>
<keyword evidence="5" id="KW-1185">Reference proteome</keyword>
<keyword evidence="2" id="KW-0012">Acyltransferase</keyword>
<dbReference type="PANTHER" id="PTHR10545:SF29">
    <property type="entry name" value="GH14572P-RELATED"/>
    <property type="match status" value="1"/>
</dbReference>
<dbReference type="PROSITE" id="PS51186">
    <property type="entry name" value="GNAT"/>
    <property type="match status" value="1"/>
</dbReference>
<organism evidence="4 5">
    <name type="scientific">Streptomyces cavernicola</name>
    <dbReference type="NCBI Taxonomy" id="3043613"/>
    <lineage>
        <taxon>Bacteria</taxon>
        <taxon>Bacillati</taxon>
        <taxon>Actinomycetota</taxon>
        <taxon>Actinomycetes</taxon>
        <taxon>Kitasatosporales</taxon>
        <taxon>Streptomycetaceae</taxon>
        <taxon>Streptomyces</taxon>
    </lineage>
</organism>
<reference evidence="4 5" key="1">
    <citation type="submission" date="2023-05" db="EMBL/GenBank/DDBJ databases">
        <title>Draft genome sequence of Streptomyces sp. B-S-A6 isolated from a cave soil in Thailand.</title>
        <authorList>
            <person name="Chamroensaksri N."/>
            <person name="Muangham S."/>
        </authorList>
    </citation>
    <scope>NUCLEOTIDE SEQUENCE [LARGE SCALE GENOMIC DNA]</scope>
    <source>
        <strain evidence="4 5">B-S-A6</strain>
    </source>
</reference>
<dbReference type="CDD" id="cd04301">
    <property type="entry name" value="NAT_SF"/>
    <property type="match status" value="1"/>
</dbReference>
<evidence type="ECO:0000256" key="1">
    <source>
        <dbReference type="ARBA" id="ARBA00022679"/>
    </source>
</evidence>
<evidence type="ECO:0000256" key="2">
    <source>
        <dbReference type="ARBA" id="ARBA00023315"/>
    </source>
</evidence>
<dbReference type="SUPFAM" id="SSF55729">
    <property type="entry name" value="Acyl-CoA N-acyltransferases (Nat)"/>
    <property type="match status" value="1"/>
</dbReference>
<dbReference type="InterPro" id="IPR000182">
    <property type="entry name" value="GNAT_dom"/>
</dbReference>
<sequence length="160" mass="17904">MIRTATPEDVPAVLAMIHELADYEKALHEVRATEQDLHTALFGENPAAYAHIAEDAASGEAVGFALWFLTFSTWRGVHGIYLEDLYVRPEARGGGHGKALMTELARICTRRGYQRLEWSVLNWNEPSIAFYESLGARPQSEWSVYRLTDEALGRLGALVQ</sequence>
<keyword evidence="1" id="KW-0808">Transferase</keyword>
<dbReference type="EMBL" id="JASCIQ010000032">
    <property type="protein sequence ID" value="MDI3407367.1"/>
    <property type="molecule type" value="Genomic_DNA"/>
</dbReference>